<dbReference type="Pfam" id="PF01222">
    <property type="entry name" value="ERG4_ERG24"/>
    <property type="match status" value="2"/>
</dbReference>
<evidence type="ECO:0000256" key="16">
    <source>
        <dbReference type="ARBA" id="ARBA00038892"/>
    </source>
</evidence>
<dbReference type="InterPro" id="IPR001171">
    <property type="entry name" value="ERG24_DHCR-like"/>
</dbReference>
<feature type="transmembrane region" description="Helical" evidence="18">
    <location>
        <begin position="6"/>
        <end position="23"/>
    </location>
</feature>
<evidence type="ECO:0000256" key="18">
    <source>
        <dbReference type="SAM" id="Phobius"/>
    </source>
</evidence>
<evidence type="ECO:0000256" key="11">
    <source>
        <dbReference type="ARBA" id="ARBA00023098"/>
    </source>
</evidence>
<protein>
    <recommendedName>
        <fullName evidence="16">Delta(24(24(1)))-sterol reductase</fullName>
        <ecNumber evidence="16">1.3.1.71</ecNumber>
    </recommendedName>
</protein>
<comment type="catalytic activity">
    <reaction evidence="17">
        <text>ergosterol + NADP(+) = ergosta-5,7,22,24(28)-tetraen-3beta-ol + NADPH + H(+)</text>
        <dbReference type="Rhea" id="RHEA:18501"/>
        <dbReference type="ChEBI" id="CHEBI:15378"/>
        <dbReference type="ChEBI" id="CHEBI:16933"/>
        <dbReference type="ChEBI" id="CHEBI:18249"/>
        <dbReference type="ChEBI" id="CHEBI:57783"/>
        <dbReference type="ChEBI" id="CHEBI:58349"/>
        <dbReference type="EC" id="1.3.1.71"/>
    </reaction>
    <physiologicalReaction direction="right-to-left" evidence="17">
        <dbReference type="Rhea" id="RHEA:18503"/>
    </physiologicalReaction>
</comment>
<evidence type="ECO:0000256" key="14">
    <source>
        <dbReference type="ARBA" id="ARBA00023221"/>
    </source>
</evidence>
<evidence type="ECO:0000256" key="15">
    <source>
        <dbReference type="ARBA" id="ARBA00029435"/>
    </source>
</evidence>
<evidence type="ECO:0000256" key="7">
    <source>
        <dbReference type="ARBA" id="ARBA00022955"/>
    </source>
</evidence>
<keyword evidence="12 18" id="KW-0472">Membrane</keyword>
<keyword evidence="10" id="KW-0756">Sterol biosynthesis</keyword>
<keyword evidence="9 19" id="KW-0560">Oxidoreductase</keyword>
<comment type="caution">
    <text evidence="19">The sequence shown here is derived from an EMBL/GenBank/DDBJ whole genome shotgun (WGS) entry which is preliminary data.</text>
</comment>
<evidence type="ECO:0000256" key="13">
    <source>
        <dbReference type="ARBA" id="ARBA00023166"/>
    </source>
</evidence>
<organism evidence="19 20">
    <name type="scientific">Skeletonema marinoi</name>
    <dbReference type="NCBI Taxonomy" id="267567"/>
    <lineage>
        <taxon>Eukaryota</taxon>
        <taxon>Sar</taxon>
        <taxon>Stramenopiles</taxon>
        <taxon>Ochrophyta</taxon>
        <taxon>Bacillariophyta</taxon>
        <taxon>Coscinodiscophyceae</taxon>
        <taxon>Thalassiosirophycidae</taxon>
        <taxon>Thalassiosirales</taxon>
        <taxon>Skeletonemataceae</taxon>
        <taxon>Skeletonema</taxon>
        <taxon>Skeletonema marinoi-dohrnii complex</taxon>
    </lineage>
</organism>
<accession>A0AAD8YEW4</accession>
<evidence type="ECO:0000256" key="17">
    <source>
        <dbReference type="ARBA" id="ARBA00048918"/>
    </source>
</evidence>
<feature type="transmembrane region" description="Helical" evidence="18">
    <location>
        <begin position="179"/>
        <end position="197"/>
    </location>
</feature>
<keyword evidence="7" id="KW-0752">Steroid biosynthesis</keyword>
<keyword evidence="14" id="KW-0753">Steroid metabolism</keyword>
<keyword evidence="11" id="KW-0443">Lipid metabolism</keyword>
<name>A0AAD8YEW4_9STRA</name>
<gene>
    <name evidence="19" type="ORF">QTG54_004364</name>
</gene>
<feature type="transmembrane region" description="Helical" evidence="18">
    <location>
        <begin position="143"/>
        <end position="167"/>
    </location>
</feature>
<keyword evidence="20" id="KW-1185">Reference proteome</keyword>
<keyword evidence="8 18" id="KW-1133">Transmembrane helix</keyword>
<evidence type="ECO:0000313" key="19">
    <source>
        <dbReference type="EMBL" id="KAK1745073.1"/>
    </source>
</evidence>
<evidence type="ECO:0000256" key="8">
    <source>
        <dbReference type="ARBA" id="ARBA00022989"/>
    </source>
</evidence>
<keyword evidence="3" id="KW-0444">Lipid biosynthesis</keyword>
<dbReference type="EC" id="1.3.1.71" evidence="16"/>
<dbReference type="GO" id="GO:0005789">
    <property type="term" value="C:endoplasmic reticulum membrane"/>
    <property type="evidence" value="ECO:0007669"/>
    <property type="project" value="UniProtKB-SubCell"/>
</dbReference>
<dbReference type="Gene3D" id="1.20.120.1630">
    <property type="match status" value="1"/>
</dbReference>
<dbReference type="AlphaFoldDB" id="A0AAD8YEW4"/>
<evidence type="ECO:0000256" key="1">
    <source>
        <dbReference type="ARBA" id="ARBA00004477"/>
    </source>
</evidence>
<evidence type="ECO:0000313" key="20">
    <source>
        <dbReference type="Proteomes" id="UP001224775"/>
    </source>
</evidence>
<evidence type="ECO:0000256" key="5">
    <source>
        <dbReference type="ARBA" id="ARBA00022824"/>
    </source>
</evidence>
<dbReference type="GO" id="GO:0000246">
    <property type="term" value="F:Delta24(24-1) sterol reductase activity"/>
    <property type="evidence" value="ECO:0007669"/>
    <property type="project" value="UniProtKB-EC"/>
</dbReference>
<keyword evidence="4 18" id="KW-0812">Transmembrane</keyword>
<comment type="pathway">
    <text evidence="15">Steroid metabolism; ergosterol biosynthesis.</text>
</comment>
<evidence type="ECO:0000256" key="6">
    <source>
        <dbReference type="ARBA" id="ARBA00022857"/>
    </source>
</evidence>
<keyword evidence="6" id="KW-0521">NADP</keyword>
<dbReference type="InterPro" id="IPR018083">
    <property type="entry name" value="Sterol_reductase_CS"/>
</dbReference>
<comment type="similarity">
    <text evidence="2">Belongs to the ERG4/ERG24 family.</text>
</comment>
<evidence type="ECO:0000256" key="4">
    <source>
        <dbReference type="ARBA" id="ARBA00022692"/>
    </source>
</evidence>
<dbReference type="PANTHER" id="PTHR21257">
    <property type="entry name" value="DELTA(14)-STEROL REDUCTASE"/>
    <property type="match status" value="1"/>
</dbReference>
<evidence type="ECO:0000256" key="12">
    <source>
        <dbReference type="ARBA" id="ARBA00023136"/>
    </source>
</evidence>
<evidence type="ECO:0000256" key="10">
    <source>
        <dbReference type="ARBA" id="ARBA00023011"/>
    </source>
</evidence>
<reference evidence="19" key="1">
    <citation type="submission" date="2023-06" db="EMBL/GenBank/DDBJ databases">
        <title>Survivors Of The Sea: Transcriptome response of Skeletonema marinoi to long-term dormancy.</title>
        <authorList>
            <person name="Pinder M.I.M."/>
            <person name="Kourtchenko O."/>
            <person name="Robertson E.K."/>
            <person name="Larsson T."/>
            <person name="Maumus F."/>
            <person name="Osuna-Cruz C.M."/>
            <person name="Vancaester E."/>
            <person name="Stenow R."/>
            <person name="Vandepoele K."/>
            <person name="Ploug H."/>
            <person name="Bruchert V."/>
            <person name="Godhe A."/>
            <person name="Topel M."/>
        </authorList>
    </citation>
    <scope>NUCLEOTIDE SEQUENCE</scope>
    <source>
        <strain evidence="19">R05AC</strain>
    </source>
</reference>
<dbReference type="PANTHER" id="PTHR21257:SF31">
    <property type="entry name" value="DELTA(24(24(1)))-STEROL REDUCTASE ERG4"/>
    <property type="match status" value="1"/>
</dbReference>
<evidence type="ECO:0000256" key="2">
    <source>
        <dbReference type="ARBA" id="ARBA00005402"/>
    </source>
</evidence>
<evidence type="ECO:0000256" key="3">
    <source>
        <dbReference type="ARBA" id="ARBA00022516"/>
    </source>
</evidence>
<keyword evidence="5" id="KW-0256">Endoplasmic reticulum</keyword>
<proteinExistence type="inferred from homology"/>
<evidence type="ECO:0000256" key="9">
    <source>
        <dbReference type="ARBA" id="ARBA00023002"/>
    </source>
</evidence>
<keyword evidence="13" id="KW-1207">Sterol metabolism</keyword>
<dbReference type="GO" id="GO:0006696">
    <property type="term" value="P:ergosterol biosynthetic process"/>
    <property type="evidence" value="ECO:0007669"/>
    <property type="project" value="TreeGrafter"/>
</dbReference>
<dbReference type="FunFam" id="1.20.120.1630:FF:000003">
    <property type="entry name" value="C-24(28) sterol reductase"/>
    <property type="match status" value="1"/>
</dbReference>
<comment type="subcellular location">
    <subcellularLocation>
        <location evidence="1">Endoplasmic reticulum membrane</location>
        <topology evidence="1">Multi-pass membrane protein</topology>
    </subcellularLocation>
</comment>
<dbReference type="Proteomes" id="UP001224775">
    <property type="component" value="Unassembled WGS sequence"/>
</dbReference>
<sequence length="324" mass="37732">MSVAMIWGIIVTIGCYVVGRVTGRDHRMSGSIPYDLFMGAILNPRIGNVDLKMWNEIRIPWKLLFFVSLSAAVKDHEINMARELQAGLTPQVWPLFGGMIEMNAIKTSAPLLFMLLAHLLYVNACMKGEECIPTTWDIFYEKWGFMLIFWNFAGVPFSYCYSTLYLLNRSLANEPIQHSKFYTTFLFVTLLLAYYVWDTANSQKNRFRMQQRGTFVERKTFPQLPWGTLKKPTYVQTKHGNKLLTGGHWRFVRKPHYTADLLMALSWGLITGFDSLIPYFYVVFFTTVLVHRVGRDEIHCQSKYGADFDEYCRQVPYMFIPFIF</sequence>
<dbReference type="EMBL" id="JATAAI010000006">
    <property type="protein sequence ID" value="KAK1745073.1"/>
    <property type="molecule type" value="Genomic_DNA"/>
</dbReference>
<dbReference type="PROSITE" id="PS01018">
    <property type="entry name" value="STEROL_REDUCT_2"/>
    <property type="match status" value="1"/>
</dbReference>
<feature type="transmembrane region" description="Helical" evidence="18">
    <location>
        <begin position="104"/>
        <end position="123"/>
    </location>
</feature>